<dbReference type="FunFam" id="3.80.30.20:FF:000001">
    <property type="entry name" value="tRNA-2-methylthio-N(6)-dimethylallyladenosine synthase 2"/>
    <property type="match status" value="1"/>
</dbReference>
<dbReference type="GO" id="GO:0046872">
    <property type="term" value="F:metal ion binding"/>
    <property type="evidence" value="ECO:0007669"/>
    <property type="project" value="UniProtKB-KW"/>
</dbReference>
<dbReference type="PANTHER" id="PTHR43020:SF2">
    <property type="entry name" value="MITOCHONDRIAL TRNA METHYLTHIOTRANSFERASE CDK5RAP1"/>
    <property type="match status" value="1"/>
</dbReference>
<comment type="function">
    <text evidence="1 13">Catalyzes the methylthiolation of N6-(dimethylallyl)adenosine (i(6)A), leading to the formation of 2-methylthio-N6-(dimethylallyl)adenosine (ms(2)i(6)A) at position 37 in tRNAs that read codons beginning with uridine.</text>
</comment>
<dbReference type="Gene3D" id="3.40.50.12160">
    <property type="entry name" value="Methylthiotransferase, N-terminal domain"/>
    <property type="match status" value="1"/>
</dbReference>
<evidence type="ECO:0000256" key="1">
    <source>
        <dbReference type="ARBA" id="ARBA00003234"/>
    </source>
</evidence>
<comment type="subcellular location">
    <subcellularLocation>
        <location evidence="13">Cytoplasm</location>
    </subcellularLocation>
</comment>
<dbReference type="PROSITE" id="PS01278">
    <property type="entry name" value="MTTASE_RADICAL"/>
    <property type="match status" value="1"/>
</dbReference>
<dbReference type="PROSITE" id="PS50926">
    <property type="entry name" value="TRAM"/>
    <property type="match status" value="1"/>
</dbReference>
<reference evidence="17 21" key="2">
    <citation type="submission" date="2019-07" db="EMBL/GenBank/DDBJ databases">
        <title>Draft genome Sequence of Chlorobium phaeovibrioides sp. strain PhvTcv-s14, from the Phylum Chlorobi.</title>
        <authorList>
            <person name="Babenko V."/>
            <person name="Boldyreva D."/>
            <person name="Kanygina A."/>
            <person name="Selezneva O."/>
            <person name="Akopiyan T."/>
            <person name="Lunina O."/>
        </authorList>
    </citation>
    <scope>NUCLEOTIDE SEQUENCE [LARGE SCALE GENOMIC DNA]</scope>
    <source>
        <strain evidence="17 21">GrTcv12</strain>
    </source>
</reference>
<evidence type="ECO:0000313" key="22">
    <source>
        <dbReference type="Proteomes" id="UP000489351"/>
    </source>
</evidence>
<dbReference type="CDD" id="cd01335">
    <property type="entry name" value="Radical_SAM"/>
    <property type="match status" value="1"/>
</dbReference>
<dbReference type="Pfam" id="PF01938">
    <property type="entry name" value="TRAM"/>
    <property type="match status" value="1"/>
</dbReference>
<feature type="binding site" evidence="13">
    <location>
        <position position="86"/>
    </location>
    <ligand>
        <name>[4Fe-4S] cluster</name>
        <dbReference type="ChEBI" id="CHEBI:49883"/>
        <label>1</label>
    </ligand>
</feature>
<dbReference type="PANTHER" id="PTHR43020">
    <property type="entry name" value="CDK5 REGULATORY SUBUNIT-ASSOCIATED PROTEIN 1"/>
    <property type="match status" value="1"/>
</dbReference>
<evidence type="ECO:0000256" key="8">
    <source>
        <dbReference type="ARBA" id="ARBA00023014"/>
    </source>
</evidence>
<dbReference type="SFLD" id="SFLDF00413">
    <property type="entry name" value="CDK5RAP1"/>
    <property type="match status" value="1"/>
</dbReference>
<feature type="domain" description="Radical SAM core" evidence="16">
    <location>
        <begin position="145"/>
        <end position="375"/>
    </location>
</feature>
<dbReference type="Pfam" id="PF00919">
    <property type="entry name" value="UPF0004"/>
    <property type="match status" value="1"/>
</dbReference>
<dbReference type="AlphaFoldDB" id="A0A3S0NZA5"/>
<organism evidence="19 20">
    <name type="scientific">Chlorobium phaeovibrioides</name>
    <dbReference type="NCBI Taxonomy" id="1094"/>
    <lineage>
        <taxon>Bacteria</taxon>
        <taxon>Pseudomonadati</taxon>
        <taxon>Chlorobiota</taxon>
        <taxon>Chlorobiia</taxon>
        <taxon>Chlorobiales</taxon>
        <taxon>Chlorobiaceae</taxon>
        <taxon>Chlorobium/Pelodictyon group</taxon>
        <taxon>Chlorobium</taxon>
    </lineage>
</organism>
<dbReference type="InterPro" id="IPR023404">
    <property type="entry name" value="rSAM_horseshoe"/>
</dbReference>
<evidence type="ECO:0000256" key="12">
    <source>
        <dbReference type="ARBA" id="ARBA00081141"/>
    </source>
</evidence>
<dbReference type="InterPro" id="IPR020612">
    <property type="entry name" value="Methylthiotransferase_CS"/>
</dbReference>
<dbReference type="InterPro" id="IPR006638">
    <property type="entry name" value="Elp3/MiaA/NifB-like_rSAM"/>
</dbReference>
<keyword evidence="13" id="KW-0819">tRNA processing</keyword>
<dbReference type="InterPro" id="IPR013848">
    <property type="entry name" value="Methylthiotransferase_N"/>
</dbReference>
<dbReference type="EMBL" id="WUBZ01000001">
    <property type="protein sequence ID" value="MWV53571.1"/>
    <property type="molecule type" value="Genomic_DNA"/>
</dbReference>
<evidence type="ECO:0000256" key="7">
    <source>
        <dbReference type="ARBA" id="ARBA00023004"/>
    </source>
</evidence>
<comment type="cofactor">
    <cofactor evidence="13">
        <name>[4Fe-4S] cluster</name>
        <dbReference type="ChEBI" id="CHEBI:49883"/>
    </cofactor>
    <text evidence="13">Binds 2 [4Fe-4S] clusters. One cluster is coordinated with 3 cysteines and an exchangeable S-adenosyl-L-methionine.</text>
</comment>
<evidence type="ECO:0000313" key="17">
    <source>
        <dbReference type="EMBL" id="KAA6231946.1"/>
    </source>
</evidence>
<dbReference type="SUPFAM" id="SSF102114">
    <property type="entry name" value="Radical SAM enzymes"/>
    <property type="match status" value="1"/>
</dbReference>
<evidence type="ECO:0000256" key="13">
    <source>
        <dbReference type="HAMAP-Rule" id="MF_01864"/>
    </source>
</evidence>
<dbReference type="Gene3D" id="3.80.30.20">
    <property type="entry name" value="tm_1862 like domain"/>
    <property type="match status" value="1"/>
</dbReference>
<keyword evidence="3 13" id="KW-0963">Cytoplasm</keyword>
<evidence type="ECO:0000256" key="5">
    <source>
        <dbReference type="ARBA" id="ARBA00022691"/>
    </source>
</evidence>
<evidence type="ECO:0000313" key="19">
    <source>
        <dbReference type="EMBL" id="RTY37858.1"/>
    </source>
</evidence>
<dbReference type="NCBIfam" id="TIGR01574">
    <property type="entry name" value="miaB-methiolase"/>
    <property type="match status" value="1"/>
</dbReference>
<dbReference type="SMART" id="SM00729">
    <property type="entry name" value="Elp3"/>
    <property type="match status" value="1"/>
</dbReference>
<dbReference type="InterPro" id="IPR058240">
    <property type="entry name" value="rSAM_sf"/>
</dbReference>
<feature type="domain" description="MTTase N-terminal" evidence="15">
    <location>
        <begin position="7"/>
        <end position="123"/>
    </location>
</feature>
<evidence type="ECO:0000256" key="10">
    <source>
        <dbReference type="ARBA" id="ARBA00068570"/>
    </source>
</evidence>
<dbReference type="InterPro" id="IPR006463">
    <property type="entry name" value="MiaB_methiolase"/>
</dbReference>
<dbReference type="Proteomes" id="UP000489351">
    <property type="component" value="Unassembled WGS sequence"/>
</dbReference>
<dbReference type="RefSeq" id="WP_126341805.1">
    <property type="nucleotide sequence ID" value="NZ_CP041698.1"/>
</dbReference>
<dbReference type="NCBIfam" id="TIGR00089">
    <property type="entry name" value="MiaB/RimO family radical SAM methylthiotransferase"/>
    <property type="match status" value="1"/>
</dbReference>
<feature type="binding site" evidence="13">
    <location>
        <position position="159"/>
    </location>
    <ligand>
        <name>[4Fe-4S] cluster</name>
        <dbReference type="ChEBI" id="CHEBI:49883"/>
        <label>2</label>
        <note>4Fe-4S-S-AdoMet</note>
    </ligand>
</feature>
<dbReference type="PROSITE" id="PS51918">
    <property type="entry name" value="RADICAL_SAM"/>
    <property type="match status" value="1"/>
</dbReference>
<reference evidence="19 20" key="1">
    <citation type="submission" date="2018-12" db="EMBL/GenBank/DDBJ databases">
        <authorList>
            <person name="Lunina O.N."/>
            <person name="Grouzdev D.S."/>
            <person name="Gorlenko V.M."/>
            <person name="Savvichev A.S."/>
        </authorList>
    </citation>
    <scope>NUCLEOTIDE SEQUENCE [LARGE SCALE GENOMIC DNA]</scope>
    <source>
        <strain evidence="19 20">BrKhr-17</strain>
    </source>
</reference>
<evidence type="ECO:0000256" key="4">
    <source>
        <dbReference type="ARBA" id="ARBA00022679"/>
    </source>
</evidence>
<feature type="binding site" evidence="13">
    <location>
        <position position="163"/>
    </location>
    <ligand>
        <name>[4Fe-4S] cluster</name>
        <dbReference type="ChEBI" id="CHEBI:49883"/>
        <label>2</label>
        <note>4Fe-4S-S-AdoMet</note>
    </ligand>
</feature>
<dbReference type="HAMAP" id="MF_01864">
    <property type="entry name" value="tRNA_metthiotr_MiaB"/>
    <property type="match status" value="1"/>
</dbReference>
<feature type="binding site" evidence="13">
    <location>
        <position position="166"/>
    </location>
    <ligand>
        <name>[4Fe-4S] cluster</name>
        <dbReference type="ChEBI" id="CHEBI:49883"/>
        <label>2</label>
        <note>4Fe-4S-S-AdoMet</note>
    </ligand>
</feature>
<comment type="subunit">
    <text evidence="13">Monomer.</text>
</comment>
<keyword evidence="8 13" id="KW-0411">Iron-sulfur</keyword>
<dbReference type="Proteomes" id="UP000327458">
    <property type="component" value="Unassembled WGS sequence"/>
</dbReference>
<evidence type="ECO:0000313" key="18">
    <source>
        <dbReference type="EMBL" id="MWV53571.1"/>
    </source>
</evidence>
<dbReference type="EC" id="2.8.4.3" evidence="9 13"/>
<dbReference type="InterPro" id="IPR002792">
    <property type="entry name" value="TRAM_dom"/>
</dbReference>
<dbReference type="SFLD" id="SFLDS00029">
    <property type="entry name" value="Radical_SAM"/>
    <property type="match status" value="1"/>
</dbReference>
<sequence>MKHEKGRSFYIHTFGCQMNQADSAIITAILMDGGFRVAGSQEDADIVILNTCAVRENAVERITHQLQFLRGAKRRKKSLLVGVAGCVPQHLKREMLEMFPVIDFLAGPDTYRNLPALIGDAEEGKRPAALEFRIEETYAGIDPFREVGVGAFVPVTRGCNNMCAFCVVPFTRGRERSQPFSAVMDEVRRVVEKGYGEITLLGQNVNSYADPEGGRDFASLLRAVSREAPGCRIRFTTSHPKDISPDLVDAIADSPNICNHVHLPVQSGSSRMLHRMNRGHGIDEYLETVALLRRRIPGVSLTTDLIAGFCGEEDEDHEATLALLREVRYDNAFMFYYSPRFGTAAWKTLADTVPLAVKKQRLQEIIDLQLSISAECLQEAVGSVVDVLAESESRRSTEQLMGRTGTNRAVVFDRGGARPGDRVSVLISKASSATLTGVNQGVLPAFYS</sequence>
<dbReference type="PROSITE" id="PS51449">
    <property type="entry name" value="MTTASE_N"/>
    <property type="match status" value="1"/>
</dbReference>
<dbReference type="SFLD" id="SFLDG01061">
    <property type="entry name" value="methylthiotransferase"/>
    <property type="match status" value="1"/>
</dbReference>
<dbReference type="GO" id="GO:0051539">
    <property type="term" value="F:4 iron, 4 sulfur cluster binding"/>
    <property type="evidence" value="ECO:0007669"/>
    <property type="project" value="UniProtKB-UniRule"/>
</dbReference>
<feature type="binding site" evidence="13">
    <location>
        <position position="16"/>
    </location>
    <ligand>
        <name>[4Fe-4S] cluster</name>
        <dbReference type="ChEBI" id="CHEBI:49883"/>
        <label>1</label>
    </ligand>
</feature>
<feature type="binding site" evidence="13">
    <location>
        <position position="52"/>
    </location>
    <ligand>
        <name>[4Fe-4S] cluster</name>
        <dbReference type="ChEBI" id="CHEBI:49883"/>
        <label>1</label>
    </ligand>
</feature>
<dbReference type="InterPro" id="IPR007197">
    <property type="entry name" value="rSAM"/>
</dbReference>
<name>A0A3S0NZA5_CHLPH</name>
<keyword evidence="2 13" id="KW-0004">4Fe-4S</keyword>
<dbReference type="Pfam" id="PF04055">
    <property type="entry name" value="Radical_SAM"/>
    <property type="match status" value="1"/>
</dbReference>
<evidence type="ECO:0000256" key="2">
    <source>
        <dbReference type="ARBA" id="ARBA00022485"/>
    </source>
</evidence>
<protein>
    <recommendedName>
        <fullName evidence="10 13">tRNA-2-methylthio-N(6)-dimethylallyladenosine synthase</fullName>
        <ecNumber evidence="9 13">2.8.4.3</ecNumber>
    </recommendedName>
    <alternativeName>
        <fullName evidence="12 13">(Dimethylallyl)adenosine tRNA methylthiotransferase MiaB</fullName>
    </alternativeName>
    <alternativeName>
        <fullName evidence="11 13">tRNA-i(6)A37 methylthiotransferase</fullName>
    </alternativeName>
</protein>
<feature type="domain" description="TRAM" evidence="14">
    <location>
        <begin position="378"/>
        <end position="441"/>
    </location>
</feature>
<dbReference type="FunFam" id="3.40.50.12160:FF:000003">
    <property type="entry name" value="CDK5 regulatory subunit-associated protein 1"/>
    <property type="match status" value="1"/>
</dbReference>
<reference evidence="18 22" key="3">
    <citation type="submission" date="2019-11" db="EMBL/GenBank/DDBJ databases">
        <title>Green- and brown-colored morphotypes of Chlorobia in the stratified aquatic ecosystems of Kandalaksha Gulf (White Sea): A model for study of the accessory genome evolution.</title>
        <authorList>
            <person name="Grouzdev D.S."/>
        </authorList>
    </citation>
    <scope>NUCLEOTIDE SEQUENCE [LARGE SCALE GENOMIC DNA]</scope>
    <source>
        <strain evidence="18 22">ZM</strain>
    </source>
</reference>
<dbReference type="SFLD" id="SFLDF00273">
    <property type="entry name" value="(dimethylallyl)adenosine_tRNA"/>
    <property type="match status" value="1"/>
</dbReference>
<comment type="caution">
    <text evidence="19">The sequence shown here is derived from an EMBL/GenBank/DDBJ whole genome shotgun (WGS) entry which is preliminary data.</text>
</comment>
<dbReference type="InterPro" id="IPR005839">
    <property type="entry name" value="Methylthiotransferase"/>
</dbReference>
<keyword evidence="22" id="KW-1185">Reference proteome</keyword>
<evidence type="ECO:0000259" key="14">
    <source>
        <dbReference type="PROSITE" id="PS50926"/>
    </source>
</evidence>
<comment type="similarity">
    <text evidence="13">Belongs to the methylthiotransferase family. MiaB subfamily.</text>
</comment>
<accession>A0A3S0NZA5</accession>
<evidence type="ECO:0000256" key="9">
    <source>
        <dbReference type="ARBA" id="ARBA00033765"/>
    </source>
</evidence>
<comment type="catalytic activity">
    <reaction evidence="13">
        <text>N(6)-dimethylallyladenosine(37) in tRNA + (sulfur carrier)-SH + AH2 + 2 S-adenosyl-L-methionine = 2-methylsulfanyl-N(6)-dimethylallyladenosine(37) in tRNA + (sulfur carrier)-H + 5'-deoxyadenosine + L-methionine + A + S-adenosyl-L-homocysteine + 2 H(+)</text>
        <dbReference type="Rhea" id="RHEA:37067"/>
        <dbReference type="Rhea" id="RHEA-COMP:10375"/>
        <dbReference type="Rhea" id="RHEA-COMP:10376"/>
        <dbReference type="Rhea" id="RHEA-COMP:14737"/>
        <dbReference type="Rhea" id="RHEA-COMP:14739"/>
        <dbReference type="ChEBI" id="CHEBI:13193"/>
        <dbReference type="ChEBI" id="CHEBI:15378"/>
        <dbReference type="ChEBI" id="CHEBI:17319"/>
        <dbReference type="ChEBI" id="CHEBI:17499"/>
        <dbReference type="ChEBI" id="CHEBI:29917"/>
        <dbReference type="ChEBI" id="CHEBI:57844"/>
        <dbReference type="ChEBI" id="CHEBI:57856"/>
        <dbReference type="ChEBI" id="CHEBI:59789"/>
        <dbReference type="ChEBI" id="CHEBI:64428"/>
        <dbReference type="ChEBI" id="CHEBI:74415"/>
        <dbReference type="ChEBI" id="CHEBI:74417"/>
        <dbReference type="EC" id="2.8.4.3"/>
    </reaction>
</comment>
<evidence type="ECO:0000259" key="16">
    <source>
        <dbReference type="PROSITE" id="PS51918"/>
    </source>
</evidence>
<dbReference type="GO" id="GO:0005829">
    <property type="term" value="C:cytosol"/>
    <property type="evidence" value="ECO:0007669"/>
    <property type="project" value="TreeGrafter"/>
</dbReference>
<dbReference type="SFLD" id="SFLDG01082">
    <property type="entry name" value="B12-binding_domain_containing"/>
    <property type="match status" value="1"/>
</dbReference>
<evidence type="ECO:0000313" key="20">
    <source>
        <dbReference type="Proteomes" id="UP000279908"/>
    </source>
</evidence>
<dbReference type="GO" id="GO:0035597">
    <property type="term" value="F:tRNA-2-methylthio-N(6)-dimethylallyladenosine(37) synthase activity"/>
    <property type="evidence" value="ECO:0007669"/>
    <property type="project" value="UniProtKB-EC"/>
</dbReference>
<dbReference type="Proteomes" id="UP000279908">
    <property type="component" value="Unassembled WGS sequence"/>
</dbReference>
<keyword evidence="7 13" id="KW-0408">Iron</keyword>
<evidence type="ECO:0000256" key="3">
    <source>
        <dbReference type="ARBA" id="ARBA00022490"/>
    </source>
</evidence>
<keyword evidence="5 13" id="KW-0949">S-adenosyl-L-methionine</keyword>
<keyword evidence="4 13" id="KW-0808">Transferase</keyword>
<gene>
    <name evidence="13 19" type="primary">miaB</name>
    <name evidence="19" type="ORF">EKD02_06045</name>
    <name evidence="17" type="ORF">FP507_01635</name>
    <name evidence="18" type="ORF">GJ685_00655</name>
</gene>
<dbReference type="EMBL" id="RXYK01000007">
    <property type="protein sequence ID" value="RTY37858.1"/>
    <property type="molecule type" value="Genomic_DNA"/>
</dbReference>
<proteinExistence type="inferred from homology"/>
<keyword evidence="6 13" id="KW-0479">Metal-binding</keyword>
<evidence type="ECO:0000259" key="15">
    <source>
        <dbReference type="PROSITE" id="PS51449"/>
    </source>
</evidence>
<dbReference type="InterPro" id="IPR038135">
    <property type="entry name" value="Methylthiotransferase_N_sf"/>
</dbReference>
<evidence type="ECO:0000256" key="11">
    <source>
        <dbReference type="ARBA" id="ARBA00080698"/>
    </source>
</evidence>
<evidence type="ECO:0000256" key="6">
    <source>
        <dbReference type="ARBA" id="ARBA00022723"/>
    </source>
</evidence>
<evidence type="ECO:0000313" key="21">
    <source>
        <dbReference type="Proteomes" id="UP000327458"/>
    </source>
</evidence>
<dbReference type="EMBL" id="VMRG01000001">
    <property type="protein sequence ID" value="KAA6231946.1"/>
    <property type="molecule type" value="Genomic_DNA"/>
</dbReference>